<evidence type="ECO:0000313" key="1">
    <source>
        <dbReference type="EMBL" id="KJK73462.1"/>
    </source>
</evidence>
<dbReference type="STRING" id="1291518.A0A0D9NHG9"/>
<proteinExistence type="predicted"/>
<keyword evidence="2" id="KW-1185">Reference proteome</keyword>
<dbReference type="AlphaFoldDB" id="A0A0D9NHG9"/>
<protein>
    <submittedName>
        <fullName evidence="1">Uncharacterized protein</fullName>
    </submittedName>
</protein>
<accession>A0A0D9NHG9</accession>
<name>A0A0D9NHG9_METAN</name>
<dbReference type="EMBL" id="KE384831">
    <property type="protein sequence ID" value="KJK73462.1"/>
    <property type="molecule type" value="Genomic_DNA"/>
</dbReference>
<reference evidence="2" key="1">
    <citation type="journal article" date="2014" name="BMC Genomics">
        <title>The genome sequence of the biocontrol fungus Metarhizium anisopliae and comparative genomics of Metarhizium species.</title>
        <authorList>
            <person name="Pattemore J.A."/>
            <person name="Hane J.K."/>
            <person name="Williams A.H."/>
            <person name="Wilson B.A."/>
            <person name="Stodart B.J."/>
            <person name="Ash G.J."/>
        </authorList>
    </citation>
    <scope>NUCLEOTIDE SEQUENCE [LARGE SCALE GENOMIC DNA]</scope>
    <source>
        <strain evidence="2">BRIP 53293</strain>
    </source>
</reference>
<gene>
    <name evidence="1" type="ORF">H634G_11304</name>
</gene>
<sequence length="207" mass="23424">MSRTTLISQLNDVVTSLESWVLQLDGSLQWTNDESNDLYSLSMRLATATSSVQKRVGSYKPPCRAEIWKASETMRRQARSAVEDLVRDRAFKQPAMFRRNITLIFGGPKFSEFDSSQMKSRKLATITRCERLRRLEADKVVAWAVSYKSTSWAVGCMGSDMFDCLAEAVESNTGPWPPVVSEVLYKLQKVDLQESTEYISFLQGEPA</sequence>
<organism evidence="1 2">
    <name type="scientific">Metarhizium anisopliae BRIP 53293</name>
    <dbReference type="NCBI Taxonomy" id="1291518"/>
    <lineage>
        <taxon>Eukaryota</taxon>
        <taxon>Fungi</taxon>
        <taxon>Dikarya</taxon>
        <taxon>Ascomycota</taxon>
        <taxon>Pezizomycotina</taxon>
        <taxon>Sordariomycetes</taxon>
        <taxon>Hypocreomycetidae</taxon>
        <taxon>Hypocreales</taxon>
        <taxon>Clavicipitaceae</taxon>
        <taxon>Metarhizium</taxon>
    </lineage>
</organism>
<dbReference type="Proteomes" id="UP000054544">
    <property type="component" value="Unassembled WGS sequence"/>
</dbReference>
<evidence type="ECO:0000313" key="2">
    <source>
        <dbReference type="Proteomes" id="UP000054544"/>
    </source>
</evidence>